<feature type="transmembrane region" description="Helical" evidence="18">
    <location>
        <begin position="175"/>
        <end position="194"/>
    </location>
</feature>
<evidence type="ECO:0000256" key="5">
    <source>
        <dbReference type="ARBA" id="ARBA00011903"/>
    </source>
</evidence>
<comment type="similarity">
    <text evidence="2">Belongs to the CpsC/CapA family.</text>
</comment>
<dbReference type="NCBIfam" id="TIGR01007">
    <property type="entry name" value="eps_fam"/>
    <property type="match status" value="1"/>
</dbReference>
<reference evidence="22" key="1">
    <citation type="submission" date="2023-05" db="EMBL/GenBank/DDBJ databases">
        <title>Draft genome of Pseudofrankia sp. BMG5.37.</title>
        <authorList>
            <person name="Gtari M."/>
            <person name="Ghodhbane F."/>
            <person name="Sbissi I."/>
        </authorList>
    </citation>
    <scope>NUCLEOTIDE SEQUENCE [LARGE SCALE GENOMIC DNA]</scope>
    <source>
        <strain evidence="22">BMG 814</strain>
    </source>
</reference>
<dbReference type="PANTHER" id="PTHR32309">
    <property type="entry name" value="TYROSINE-PROTEIN KINASE"/>
    <property type="match status" value="1"/>
</dbReference>
<dbReference type="SUPFAM" id="SSF52540">
    <property type="entry name" value="P-loop containing nucleoside triphosphate hydrolases"/>
    <property type="match status" value="1"/>
</dbReference>
<evidence type="ECO:0000256" key="9">
    <source>
        <dbReference type="ARBA" id="ARBA00022692"/>
    </source>
</evidence>
<dbReference type="PANTHER" id="PTHR32309:SF13">
    <property type="entry name" value="FERRIC ENTEROBACTIN TRANSPORT PROTEIN FEPE"/>
    <property type="match status" value="1"/>
</dbReference>
<dbReference type="InterPro" id="IPR003856">
    <property type="entry name" value="LPS_length_determ_N"/>
</dbReference>
<dbReference type="Proteomes" id="UP001233673">
    <property type="component" value="Unassembled WGS sequence"/>
</dbReference>
<keyword evidence="7" id="KW-0997">Cell inner membrane</keyword>
<gene>
    <name evidence="21" type="ORF">QOZ88_17215</name>
</gene>
<dbReference type="InterPro" id="IPR025669">
    <property type="entry name" value="AAA_dom"/>
</dbReference>
<evidence type="ECO:0000256" key="14">
    <source>
        <dbReference type="ARBA" id="ARBA00023136"/>
    </source>
</evidence>
<keyword evidence="22" id="KW-1185">Reference proteome</keyword>
<dbReference type="RefSeq" id="WP_306000942.1">
    <property type="nucleotide sequence ID" value="NZ_JASNFN010000023.1"/>
</dbReference>
<keyword evidence="11" id="KW-0418">Kinase</keyword>
<evidence type="ECO:0000256" key="17">
    <source>
        <dbReference type="SAM" id="MobiDB-lite"/>
    </source>
</evidence>
<dbReference type="InterPro" id="IPR050445">
    <property type="entry name" value="Bact_polysacc_biosynth/exp"/>
</dbReference>
<dbReference type="Pfam" id="PF02706">
    <property type="entry name" value="Wzz"/>
    <property type="match status" value="1"/>
</dbReference>
<evidence type="ECO:0000256" key="6">
    <source>
        <dbReference type="ARBA" id="ARBA00022475"/>
    </source>
</evidence>
<evidence type="ECO:0000256" key="4">
    <source>
        <dbReference type="ARBA" id="ARBA00008883"/>
    </source>
</evidence>
<evidence type="ECO:0000256" key="7">
    <source>
        <dbReference type="ARBA" id="ARBA00022519"/>
    </source>
</evidence>
<proteinExistence type="inferred from homology"/>
<dbReference type="GO" id="GO:0004715">
    <property type="term" value="F:non-membrane spanning protein tyrosine kinase activity"/>
    <property type="evidence" value="ECO:0007669"/>
    <property type="project" value="UniProtKB-EC"/>
</dbReference>
<evidence type="ECO:0000256" key="10">
    <source>
        <dbReference type="ARBA" id="ARBA00022741"/>
    </source>
</evidence>
<keyword evidence="12" id="KW-0067">ATP-binding</keyword>
<comment type="subcellular location">
    <subcellularLocation>
        <location evidence="1">Cell inner membrane</location>
        <topology evidence="1">Multi-pass membrane protein</topology>
    </subcellularLocation>
</comment>
<evidence type="ECO:0000259" key="19">
    <source>
        <dbReference type="Pfam" id="PF02706"/>
    </source>
</evidence>
<keyword evidence="8 21" id="KW-0808">Transferase</keyword>
<dbReference type="InterPro" id="IPR005702">
    <property type="entry name" value="Wzc-like_C"/>
</dbReference>
<evidence type="ECO:0000256" key="15">
    <source>
        <dbReference type="ARBA" id="ARBA00023137"/>
    </source>
</evidence>
<keyword evidence="10" id="KW-0547">Nucleotide-binding</keyword>
<evidence type="ECO:0000256" key="11">
    <source>
        <dbReference type="ARBA" id="ARBA00022777"/>
    </source>
</evidence>
<organism evidence="21 22">
    <name type="scientific">Blastococcus carthaginiensis</name>
    <dbReference type="NCBI Taxonomy" id="3050034"/>
    <lineage>
        <taxon>Bacteria</taxon>
        <taxon>Bacillati</taxon>
        <taxon>Actinomycetota</taxon>
        <taxon>Actinomycetes</taxon>
        <taxon>Geodermatophilales</taxon>
        <taxon>Geodermatophilaceae</taxon>
        <taxon>Blastococcus</taxon>
    </lineage>
</organism>
<evidence type="ECO:0000256" key="8">
    <source>
        <dbReference type="ARBA" id="ARBA00022679"/>
    </source>
</evidence>
<accession>A0ABT9IGN8</accession>
<keyword evidence="14 18" id="KW-0472">Membrane</keyword>
<sequence>MNLRAYLDVLVRRWLTLVVVGALSLGGSVALSLGATPVYTASASLFFSLQSGSSANELAQGSTFTQNQMASYATLATTATVLYPVIEELGLRTEPRDLARQVRVTTPNETVVLEIQVTSTSAVQAAAIANSVAENLTEAVGDLAPVDTRGNATVRSSVVAPAVEPEHQTSPNTRLNLVVGAFLGLVLGLLTALAREALDTRVRSADDVRALTEAPVLTRLPLDPASADGLVVDRLPRSPQAELYRQLRTATNFLRIGGRPLMLTVTSAMPGEGKSTVAMNLALALSETSDRVLLVDADLRRPAVADRLGIEGAAGLSTVLVGRARFDDVVQEWGAPGLAVLTAGEVPPNPAELLSSPGMAELVARVRERYDVVIWDSPPVLPVTDAQVLSAYTDGVLLVASGRRLRRAQLAAALEGLRRVDARLIGVVLTMLREGIGDAIYGYGPYAQPEAAGGRFRLVARLRAAAAAGLPAARSAEGRPAGPAAEVLPPAGDRAPVVAGERR</sequence>
<keyword evidence="15" id="KW-0829">Tyrosine-protein kinase</keyword>
<evidence type="ECO:0000256" key="12">
    <source>
        <dbReference type="ARBA" id="ARBA00022840"/>
    </source>
</evidence>
<evidence type="ECO:0000256" key="2">
    <source>
        <dbReference type="ARBA" id="ARBA00006683"/>
    </source>
</evidence>
<evidence type="ECO:0000259" key="20">
    <source>
        <dbReference type="Pfam" id="PF13614"/>
    </source>
</evidence>
<comment type="catalytic activity">
    <reaction evidence="16">
        <text>L-tyrosyl-[protein] + ATP = O-phospho-L-tyrosyl-[protein] + ADP + H(+)</text>
        <dbReference type="Rhea" id="RHEA:10596"/>
        <dbReference type="Rhea" id="RHEA-COMP:10136"/>
        <dbReference type="Rhea" id="RHEA-COMP:20101"/>
        <dbReference type="ChEBI" id="CHEBI:15378"/>
        <dbReference type="ChEBI" id="CHEBI:30616"/>
        <dbReference type="ChEBI" id="CHEBI:46858"/>
        <dbReference type="ChEBI" id="CHEBI:61978"/>
        <dbReference type="ChEBI" id="CHEBI:456216"/>
        <dbReference type="EC" id="2.7.10.2"/>
    </reaction>
</comment>
<evidence type="ECO:0000256" key="13">
    <source>
        <dbReference type="ARBA" id="ARBA00022989"/>
    </source>
</evidence>
<feature type="region of interest" description="Disordered" evidence="17">
    <location>
        <begin position="471"/>
        <end position="503"/>
    </location>
</feature>
<evidence type="ECO:0000256" key="16">
    <source>
        <dbReference type="ARBA" id="ARBA00051245"/>
    </source>
</evidence>
<dbReference type="EMBL" id="JASNFN010000023">
    <property type="protein sequence ID" value="MDP5184377.1"/>
    <property type="molecule type" value="Genomic_DNA"/>
</dbReference>
<dbReference type="Gene3D" id="3.40.50.300">
    <property type="entry name" value="P-loop containing nucleotide triphosphate hydrolases"/>
    <property type="match status" value="1"/>
</dbReference>
<keyword evidence="9 18" id="KW-0812">Transmembrane</keyword>
<dbReference type="InterPro" id="IPR027417">
    <property type="entry name" value="P-loop_NTPase"/>
</dbReference>
<comment type="similarity">
    <text evidence="4">Belongs to the etk/wzc family.</text>
</comment>
<name>A0ABT9IGN8_9ACTN</name>
<comment type="similarity">
    <text evidence="3">Belongs to the CpsD/CapB family.</text>
</comment>
<feature type="domain" description="Polysaccharide chain length determinant N-terminal" evidence="19">
    <location>
        <begin position="2"/>
        <end position="83"/>
    </location>
</feature>
<evidence type="ECO:0000313" key="21">
    <source>
        <dbReference type="EMBL" id="MDP5184377.1"/>
    </source>
</evidence>
<evidence type="ECO:0000313" key="22">
    <source>
        <dbReference type="Proteomes" id="UP001233673"/>
    </source>
</evidence>
<feature type="domain" description="AAA" evidence="20">
    <location>
        <begin position="271"/>
        <end position="398"/>
    </location>
</feature>
<evidence type="ECO:0000256" key="3">
    <source>
        <dbReference type="ARBA" id="ARBA00007316"/>
    </source>
</evidence>
<dbReference type="Pfam" id="PF13614">
    <property type="entry name" value="AAA_31"/>
    <property type="match status" value="1"/>
</dbReference>
<keyword evidence="6" id="KW-1003">Cell membrane</keyword>
<protein>
    <recommendedName>
        <fullName evidence="5">non-specific protein-tyrosine kinase</fullName>
        <ecNumber evidence="5">2.7.10.2</ecNumber>
    </recommendedName>
</protein>
<evidence type="ECO:0000256" key="1">
    <source>
        <dbReference type="ARBA" id="ARBA00004429"/>
    </source>
</evidence>
<dbReference type="CDD" id="cd05387">
    <property type="entry name" value="BY-kinase"/>
    <property type="match status" value="1"/>
</dbReference>
<keyword evidence="13 18" id="KW-1133">Transmembrane helix</keyword>
<comment type="caution">
    <text evidence="21">The sequence shown here is derived from an EMBL/GenBank/DDBJ whole genome shotgun (WGS) entry which is preliminary data.</text>
</comment>
<dbReference type="EC" id="2.7.10.2" evidence="5"/>
<evidence type="ECO:0000256" key="18">
    <source>
        <dbReference type="SAM" id="Phobius"/>
    </source>
</evidence>